<dbReference type="GO" id="GO:0032049">
    <property type="term" value="P:cardiolipin biosynthetic process"/>
    <property type="evidence" value="ECO:0007669"/>
    <property type="project" value="UniProtKB-ARBA"/>
</dbReference>
<evidence type="ECO:0000313" key="3">
    <source>
        <dbReference type="EMBL" id="TDU26799.1"/>
    </source>
</evidence>
<name>A0A4R7P0Q7_9GAMM</name>
<dbReference type="PANTHER" id="PTHR21248">
    <property type="entry name" value="CARDIOLIPIN SYNTHASE"/>
    <property type="match status" value="1"/>
</dbReference>
<dbReference type="CDD" id="cd09110">
    <property type="entry name" value="PLDc_CLS_1"/>
    <property type="match status" value="1"/>
</dbReference>
<dbReference type="SUPFAM" id="SSF56024">
    <property type="entry name" value="Phospholipase D/nuclease"/>
    <property type="match status" value="2"/>
</dbReference>
<reference evidence="3 4" key="1">
    <citation type="submission" date="2019-03" db="EMBL/GenBank/DDBJ databases">
        <title>Genomic Encyclopedia of Type Strains, Phase IV (KMG-IV): sequencing the most valuable type-strain genomes for metagenomic binning, comparative biology and taxonomic classification.</title>
        <authorList>
            <person name="Goeker M."/>
        </authorList>
    </citation>
    <scope>NUCLEOTIDE SEQUENCE [LARGE SCALE GENOMIC DNA]</scope>
    <source>
        <strain evidence="3 4">DSM 26377</strain>
    </source>
</reference>
<gene>
    <name evidence="3" type="ORF">DFR24_3830</name>
</gene>
<dbReference type="Gene3D" id="3.30.870.10">
    <property type="entry name" value="Endonuclease Chain A"/>
    <property type="match status" value="2"/>
</dbReference>
<dbReference type="AlphaFoldDB" id="A0A4R7P0Q7"/>
<feature type="region of interest" description="Disordered" evidence="1">
    <location>
        <begin position="1"/>
        <end position="21"/>
    </location>
</feature>
<accession>A0A4R7P0Q7</accession>
<dbReference type="CDD" id="cd09159">
    <property type="entry name" value="PLDc_ybhO_like_2"/>
    <property type="match status" value="1"/>
</dbReference>
<dbReference type="InterPro" id="IPR001736">
    <property type="entry name" value="PLipase_D/transphosphatidylase"/>
</dbReference>
<protein>
    <submittedName>
        <fullName evidence="3">Cardiolipin synthase</fullName>
    </submittedName>
</protein>
<evidence type="ECO:0000259" key="2">
    <source>
        <dbReference type="PROSITE" id="PS50035"/>
    </source>
</evidence>
<dbReference type="SMART" id="SM00155">
    <property type="entry name" value="PLDc"/>
    <property type="match status" value="2"/>
</dbReference>
<feature type="domain" description="PLD phosphodiesterase" evidence="2">
    <location>
        <begin position="212"/>
        <end position="239"/>
    </location>
</feature>
<dbReference type="Pfam" id="PF13091">
    <property type="entry name" value="PLDc_2"/>
    <property type="match status" value="2"/>
</dbReference>
<dbReference type="InterPro" id="IPR025202">
    <property type="entry name" value="PLD-like_dom"/>
</dbReference>
<dbReference type="Proteomes" id="UP000295341">
    <property type="component" value="Unassembled WGS sequence"/>
</dbReference>
<organism evidence="3 4">
    <name type="scientific">Panacagrimonas perspica</name>
    <dbReference type="NCBI Taxonomy" id="381431"/>
    <lineage>
        <taxon>Bacteria</taxon>
        <taxon>Pseudomonadati</taxon>
        <taxon>Pseudomonadota</taxon>
        <taxon>Gammaproteobacteria</taxon>
        <taxon>Nevskiales</taxon>
        <taxon>Nevskiaceae</taxon>
        <taxon>Panacagrimonas</taxon>
    </lineage>
</organism>
<comment type="caution">
    <text evidence="3">The sequence shown here is derived from an EMBL/GenBank/DDBJ whole genome shotgun (WGS) entry which is preliminary data.</text>
</comment>
<dbReference type="RefSeq" id="WP_210772409.1">
    <property type="nucleotide sequence ID" value="NZ_MWIN01000009.1"/>
</dbReference>
<dbReference type="PANTHER" id="PTHR21248:SF22">
    <property type="entry name" value="PHOSPHOLIPASE D"/>
    <property type="match status" value="1"/>
</dbReference>
<proteinExistence type="predicted"/>
<dbReference type="GO" id="GO:0016020">
    <property type="term" value="C:membrane"/>
    <property type="evidence" value="ECO:0007669"/>
    <property type="project" value="TreeGrafter"/>
</dbReference>
<sequence length="488" mass="53669">MSSGDRALASPVDPRGASAGATRSRVRLPAVVCLALLGIQACATLPDARRDRDQPHAKQVEFEGARGPVSEIRSDAIIKKLEGSHGESDVLATHLAYEQAVNAASPLVLGNRLTLLQNGPDTYQAMYAAIREAKDHINLETFIFDDGEAGKVFSELLLERQAAGVQVNLIRDSVGSLSTPAAFFERLRQAGVRVLEFNPVNPLAGNKSEWALNNRDHRKLLVIDGRIAFTGGINISDTYSSGPSRSGKRRLRDGAPALPLGWRDTHIRIEGPAVAEFQKLFLDTWKRQQGDPLPERAYFPDLKPQGDEIVRAIGSTPDDPQSLIYLTLLSAITHAERSVHLTIAYFAPDPQLLEALTDAAGRGVEVRLVLPSHSDSWAIFHLGRSYYSRLLKGGVTIHERRGAVMHAKTACIDGVWSTIGSTNLDWRSFLHNDEINAVILGRGFAAQMDAMFAVDLAESDAIELSEWRHRSWLLRLQERTARIGAYWL</sequence>
<evidence type="ECO:0000313" key="4">
    <source>
        <dbReference type="Proteomes" id="UP000295341"/>
    </source>
</evidence>
<dbReference type="GO" id="GO:0008808">
    <property type="term" value="F:cardiolipin synthase activity"/>
    <property type="evidence" value="ECO:0007669"/>
    <property type="project" value="TreeGrafter"/>
</dbReference>
<feature type="domain" description="PLD phosphodiesterase" evidence="2">
    <location>
        <begin position="401"/>
        <end position="428"/>
    </location>
</feature>
<dbReference type="EMBL" id="SOBT01000010">
    <property type="protein sequence ID" value="TDU26799.1"/>
    <property type="molecule type" value="Genomic_DNA"/>
</dbReference>
<keyword evidence="4" id="KW-1185">Reference proteome</keyword>
<dbReference type="PROSITE" id="PS50035">
    <property type="entry name" value="PLD"/>
    <property type="match status" value="2"/>
</dbReference>
<evidence type="ECO:0000256" key="1">
    <source>
        <dbReference type="SAM" id="MobiDB-lite"/>
    </source>
</evidence>